<evidence type="ECO:0000313" key="1">
    <source>
        <dbReference type="EMBL" id="KAI6084746.1"/>
    </source>
</evidence>
<reference evidence="1 2" key="1">
    <citation type="journal article" date="2022" name="New Phytol.">
        <title>Ecological generalism drives hyperdiversity of secondary metabolite gene clusters in xylarialean endophytes.</title>
        <authorList>
            <person name="Franco M.E.E."/>
            <person name="Wisecaver J.H."/>
            <person name="Arnold A.E."/>
            <person name="Ju Y.M."/>
            <person name="Slot J.C."/>
            <person name="Ahrendt S."/>
            <person name="Moore L.P."/>
            <person name="Eastman K.E."/>
            <person name="Scott K."/>
            <person name="Konkel Z."/>
            <person name="Mondo S.J."/>
            <person name="Kuo A."/>
            <person name="Hayes R.D."/>
            <person name="Haridas S."/>
            <person name="Andreopoulos B."/>
            <person name="Riley R."/>
            <person name="LaButti K."/>
            <person name="Pangilinan J."/>
            <person name="Lipzen A."/>
            <person name="Amirebrahimi M."/>
            <person name="Yan J."/>
            <person name="Adam C."/>
            <person name="Keymanesh K."/>
            <person name="Ng V."/>
            <person name="Louie K."/>
            <person name="Northen T."/>
            <person name="Drula E."/>
            <person name="Henrissat B."/>
            <person name="Hsieh H.M."/>
            <person name="Youens-Clark K."/>
            <person name="Lutzoni F."/>
            <person name="Miadlikowska J."/>
            <person name="Eastwood D.C."/>
            <person name="Hamelin R.C."/>
            <person name="Grigoriev I.V."/>
            <person name="U'Ren J.M."/>
        </authorList>
    </citation>
    <scope>NUCLEOTIDE SEQUENCE [LARGE SCALE GENOMIC DNA]</scope>
    <source>
        <strain evidence="1 2">ER1909</strain>
    </source>
</reference>
<protein>
    <submittedName>
        <fullName evidence="1">Uncharacterized protein</fullName>
    </submittedName>
</protein>
<keyword evidence="2" id="KW-1185">Reference proteome</keyword>
<sequence length="86" mass="9859">MALSNEAIIGLVGIIIMCFPLARYLLRLANRRMNGNDHRLTRAPRDLLPRYEVPDHVPGQAGMRHMELGVNLVALRRDSFVFCWTQ</sequence>
<dbReference type="EMBL" id="MU394333">
    <property type="protein sequence ID" value="KAI6084746.1"/>
    <property type="molecule type" value="Genomic_DNA"/>
</dbReference>
<proteinExistence type="predicted"/>
<organism evidence="1 2">
    <name type="scientific">Hypoxylon rubiginosum</name>
    <dbReference type="NCBI Taxonomy" id="110542"/>
    <lineage>
        <taxon>Eukaryota</taxon>
        <taxon>Fungi</taxon>
        <taxon>Dikarya</taxon>
        <taxon>Ascomycota</taxon>
        <taxon>Pezizomycotina</taxon>
        <taxon>Sordariomycetes</taxon>
        <taxon>Xylariomycetidae</taxon>
        <taxon>Xylariales</taxon>
        <taxon>Hypoxylaceae</taxon>
        <taxon>Hypoxylon</taxon>
    </lineage>
</organism>
<dbReference type="Proteomes" id="UP001497680">
    <property type="component" value="Unassembled WGS sequence"/>
</dbReference>
<evidence type="ECO:0000313" key="2">
    <source>
        <dbReference type="Proteomes" id="UP001497680"/>
    </source>
</evidence>
<name>A0ACC0CWC5_9PEZI</name>
<comment type="caution">
    <text evidence="1">The sequence shown here is derived from an EMBL/GenBank/DDBJ whole genome shotgun (WGS) entry which is preliminary data.</text>
</comment>
<accession>A0ACC0CWC5</accession>
<gene>
    <name evidence="1" type="ORF">F4821DRAFT_242217</name>
</gene>